<comment type="caution">
    <text evidence="10">The sequence shown here is derived from an EMBL/GenBank/DDBJ whole genome shotgun (WGS) entry which is preliminary data.</text>
</comment>
<accession>A0ABV9DMX7</accession>
<gene>
    <name evidence="10" type="ORF">ACFO3D_18675</name>
</gene>
<evidence type="ECO:0000313" key="10">
    <source>
        <dbReference type="EMBL" id="MFC4560185.1"/>
    </source>
</evidence>
<keyword evidence="11" id="KW-1185">Reference proteome</keyword>
<evidence type="ECO:0000259" key="9">
    <source>
        <dbReference type="Pfam" id="PF02687"/>
    </source>
</evidence>
<dbReference type="RefSeq" id="WP_390299829.1">
    <property type="nucleotide sequence ID" value="NZ_JBHSFU010000015.1"/>
</dbReference>
<feature type="transmembrane region" description="Helical" evidence="8">
    <location>
        <begin position="586"/>
        <end position="612"/>
    </location>
</feature>
<dbReference type="Pfam" id="PF02687">
    <property type="entry name" value="FtsX"/>
    <property type="match status" value="2"/>
</dbReference>
<organism evidence="10 11">
    <name type="scientific">Virgibacillus kekensis</name>
    <dbReference type="NCBI Taxonomy" id="202261"/>
    <lineage>
        <taxon>Bacteria</taxon>
        <taxon>Bacillati</taxon>
        <taxon>Bacillota</taxon>
        <taxon>Bacilli</taxon>
        <taxon>Bacillales</taxon>
        <taxon>Bacillaceae</taxon>
        <taxon>Virgibacillus</taxon>
    </lineage>
</organism>
<comment type="similarity">
    <text evidence="6">Belongs to the ABC-4 integral membrane protein family.</text>
</comment>
<feature type="transmembrane region" description="Helical" evidence="8">
    <location>
        <begin position="687"/>
        <end position="710"/>
    </location>
</feature>
<comment type="subcellular location">
    <subcellularLocation>
        <location evidence="1">Cell membrane</location>
        <topology evidence="1">Multi-pass membrane protein</topology>
    </subcellularLocation>
</comment>
<sequence>MLRFIWNSWWRHKERFILLIVGALIVSIGLSYLVGITQASNATIVDELQKRWKSSYHIVVRPPDSRSVTEDKNLLEPNYLSGLAGGITMEQYEKIKSMEDIDVAAPIAMMGYIYNTTELGQLDYKEPGVYRLTRKETTDTGVAKDSWSYTDYFTVGWSGPLDPREYGVGNYVESPIAYGSNVLVAGIDPEAEAALVGIDDAIIEQENNRYFTKEDISQEIPLGESLTNHQIPVILSNQTYVDGKITFTIEKVDIDAGEDLNAAMEKVKEKGGKEFLDKRAATQIDKLTFTAEDAHEAIIQQVSEGSGSVEDFNWMPYKPSAVNYREVSSPFVDRWPFAYEVEPYVVPEDSLLAVDYAYRPVNVYSEDSKLWPRLKLDFKGVFDPHKLDISKDPLTELPMETYFPSKAQLVLNNQEKPVNPPRKMKPLNSPYGFITKPPLILTTLEAAEQVLGEKSISAIRIKVKGVEQISLESEQLLKSVARKIEEETGLITDVTLGSSPQPALTHIPSVGDKENIGWVEQPWIKLGSSVTIFHESKVGLSGIIASVIAVAILYVFSSNVIMMYARKKEFAVLLSVGWRPNQLTKLLFMEATVIGLFVSLVSWLILGLIYVIHDVETSVWRILLIGIFGMAIYTLGALLPGILVRKIAPFETMKSGEVSQSKRRLFKTRTIFGMSLKNFLTKWKRSMLSVIAIALPTGLLIFFLYVTFRLRGAMYTTWLGEFVAMEVGPMHYVAMGVALAIAILTTAEIIWQNVTERQPELAVLKAVGWKNRTVQALVLIEGALCGLLAGVIGLLISMGIIYGMYGEFPMDQLPFFTAAILIPVVTGVLGAILPAGKAGRIQPYQGLSGGFSNTKKVEKSFQYVFAIAGAVLFIGIIGLLTQAVPEAQDSAVDSEVNNSNVKGTSGEVKDVISVDSDNEEQESEKEESDASDDEQNVSQEKESIESIVKESREIYELGKTYTDNLDVSYTFNLSNDHPKEAGEASSNNELMTLILDVKNEHEFEGPAVQYLPQSTYNLVDGEGNLYEPVNWEVIKSDNWKGRYRLHSPGHLVMALTFEIPKSTPELILKGYHSFWAKSGILVVDLMGNVAAGEGL</sequence>
<feature type="transmembrane region" description="Helical" evidence="8">
    <location>
        <begin position="618"/>
        <end position="644"/>
    </location>
</feature>
<evidence type="ECO:0000256" key="6">
    <source>
        <dbReference type="ARBA" id="ARBA00038076"/>
    </source>
</evidence>
<dbReference type="InterPro" id="IPR003838">
    <property type="entry name" value="ABC3_permease_C"/>
</dbReference>
<evidence type="ECO:0000256" key="3">
    <source>
        <dbReference type="ARBA" id="ARBA00022692"/>
    </source>
</evidence>
<evidence type="ECO:0000256" key="7">
    <source>
        <dbReference type="SAM" id="MobiDB-lite"/>
    </source>
</evidence>
<evidence type="ECO:0000256" key="1">
    <source>
        <dbReference type="ARBA" id="ARBA00004651"/>
    </source>
</evidence>
<feature type="domain" description="ABC3 transporter permease C-terminal" evidence="9">
    <location>
        <begin position="733"/>
        <end position="843"/>
    </location>
</feature>
<dbReference type="PANTHER" id="PTHR30572">
    <property type="entry name" value="MEMBRANE COMPONENT OF TRANSPORTER-RELATED"/>
    <property type="match status" value="1"/>
</dbReference>
<keyword evidence="5 8" id="KW-0472">Membrane</keyword>
<dbReference type="InterPro" id="IPR050250">
    <property type="entry name" value="Macrolide_Exporter_MacB"/>
</dbReference>
<name>A0ABV9DMX7_9BACI</name>
<evidence type="ECO:0000256" key="4">
    <source>
        <dbReference type="ARBA" id="ARBA00022989"/>
    </source>
</evidence>
<feature type="compositionally biased region" description="Acidic residues" evidence="7">
    <location>
        <begin position="916"/>
        <end position="935"/>
    </location>
</feature>
<proteinExistence type="inferred from homology"/>
<evidence type="ECO:0000256" key="8">
    <source>
        <dbReference type="SAM" id="Phobius"/>
    </source>
</evidence>
<feature type="transmembrane region" description="Helical" evidence="8">
    <location>
        <begin position="813"/>
        <end position="833"/>
    </location>
</feature>
<feature type="transmembrane region" description="Helical" evidence="8">
    <location>
        <begin position="861"/>
        <end position="880"/>
    </location>
</feature>
<keyword evidence="4 8" id="KW-1133">Transmembrane helix</keyword>
<dbReference type="Proteomes" id="UP001595989">
    <property type="component" value="Unassembled WGS sequence"/>
</dbReference>
<protein>
    <submittedName>
        <fullName evidence="10">ABC transporter permease</fullName>
    </submittedName>
</protein>
<keyword evidence="2" id="KW-1003">Cell membrane</keyword>
<dbReference type="EMBL" id="JBHSFU010000015">
    <property type="protein sequence ID" value="MFC4560185.1"/>
    <property type="molecule type" value="Genomic_DNA"/>
</dbReference>
<evidence type="ECO:0000256" key="5">
    <source>
        <dbReference type="ARBA" id="ARBA00023136"/>
    </source>
</evidence>
<keyword evidence="3 8" id="KW-0812">Transmembrane</keyword>
<feature type="transmembrane region" description="Helical" evidence="8">
    <location>
        <begin position="538"/>
        <end position="565"/>
    </location>
</feature>
<dbReference type="PANTHER" id="PTHR30572:SF4">
    <property type="entry name" value="ABC TRANSPORTER PERMEASE YTRF"/>
    <property type="match status" value="1"/>
</dbReference>
<feature type="transmembrane region" description="Helical" evidence="8">
    <location>
        <begin position="776"/>
        <end position="801"/>
    </location>
</feature>
<evidence type="ECO:0000313" key="11">
    <source>
        <dbReference type="Proteomes" id="UP001595989"/>
    </source>
</evidence>
<evidence type="ECO:0000256" key="2">
    <source>
        <dbReference type="ARBA" id="ARBA00022475"/>
    </source>
</evidence>
<feature type="region of interest" description="Disordered" evidence="7">
    <location>
        <begin position="893"/>
        <end position="944"/>
    </location>
</feature>
<feature type="transmembrane region" description="Helical" evidence="8">
    <location>
        <begin position="16"/>
        <end position="35"/>
    </location>
</feature>
<reference evidence="11" key="1">
    <citation type="journal article" date="2019" name="Int. J. Syst. Evol. Microbiol.">
        <title>The Global Catalogue of Microorganisms (GCM) 10K type strain sequencing project: providing services to taxonomists for standard genome sequencing and annotation.</title>
        <authorList>
            <consortium name="The Broad Institute Genomics Platform"/>
            <consortium name="The Broad Institute Genome Sequencing Center for Infectious Disease"/>
            <person name="Wu L."/>
            <person name="Ma J."/>
        </authorList>
    </citation>
    <scope>NUCLEOTIDE SEQUENCE [LARGE SCALE GENOMIC DNA]</scope>
    <source>
        <strain evidence="11">CGMCC 4.7426</strain>
    </source>
</reference>
<feature type="transmembrane region" description="Helical" evidence="8">
    <location>
        <begin position="730"/>
        <end position="751"/>
    </location>
</feature>
<feature type="domain" description="ABC3 transporter permease C-terminal" evidence="9">
    <location>
        <begin position="543"/>
        <end position="649"/>
    </location>
</feature>